<keyword evidence="5" id="KW-1185">Reference proteome</keyword>
<feature type="compositionally biased region" description="Basic residues" evidence="1">
    <location>
        <begin position="195"/>
        <end position="204"/>
    </location>
</feature>
<dbReference type="InterPro" id="IPR019129">
    <property type="entry name" value="Folate-sensitive_fs_Fra10Ac1"/>
</dbReference>
<dbReference type="PANTHER" id="PTHR11567:SF25">
    <property type="entry name" value="PROTEIN FRA10AC1"/>
    <property type="match status" value="1"/>
</dbReference>
<organism evidence="3 5">
    <name type="scientific">Phycomyces blakesleeanus</name>
    <dbReference type="NCBI Taxonomy" id="4837"/>
    <lineage>
        <taxon>Eukaryota</taxon>
        <taxon>Fungi</taxon>
        <taxon>Fungi incertae sedis</taxon>
        <taxon>Mucoromycota</taxon>
        <taxon>Mucoromycotina</taxon>
        <taxon>Mucoromycetes</taxon>
        <taxon>Mucorales</taxon>
        <taxon>Phycomycetaceae</taxon>
        <taxon>Phycomyces</taxon>
    </lineage>
</organism>
<comment type="caution">
    <text evidence="3">The sequence shown here is derived from an EMBL/GenBank/DDBJ whole genome shotgun (WGS) entry which is preliminary data.</text>
</comment>
<evidence type="ECO:0000313" key="2">
    <source>
        <dbReference type="EMBL" id="KAL0073458.1"/>
    </source>
</evidence>
<dbReference type="EMBL" id="JBCLYO010000010">
    <property type="protein sequence ID" value="KAL0085714.1"/>
    <property type="molecule type" value="Genomic_DNA"/>
</dbReference>
<dbReference type="EMBL" id="JBCLYO010000072">
    <property type="protein sequence ID" value="KAL0073458.1"/>
    <property type="molecule type" value="Genomic_DNA"/>
</dbReference>
<dbReference type="EMBL" id="JBCLYO010000033">
    <property type="protein sequence ID" value="KAL0075983.1"/>
    <property type="molecule type" value="Genomic_DNA"/>
</dbReference>
<feature type="compositionally biased region" description="Basic and acidic residues" evidence="1">
    <location>
        <begin position="228"/>
        <end position="237"/>
    </location>
</feature>
<dbReference type="PANTHER" id="PTHR11567">
    <property type="entry name" value="ACID PHOSPHATASE-RELATED"/>
    <property type="match status" value="1"/>
</dbReference>
<dbReference type="Proteomes" id="UP001448207">
    <property type="component" value="Unassembled WGS sequence"/>
</dbReference>
<evidence type="ECO:0000256" key="1">
    <source>
        <dbReference type="SAM" id="MobiDB-lite"/>
    </source>
</evidence>
<dbReference type="InterPro" id="IPR050645">
    <property type="entry name" value="Histidine_acid_phosphatase"/>
</dbReference>
<feature type="compositionally biased region" description="Acidic residues" evidence="1">
    <location>
        <begin position="211"/>
        <end position="227"/>
    </location>
</feature>
<feature type="region of interest" description="Disordered" evidence="1">
    <location>
        <begin position="168"/>
        <end position="267"/>
    </location>
</feature>
<evidence type="ECO:0000313" key="4">
    <source>
        <dbReference type="EMBL" id="KAL0085714.1"/>
    </source>
</evidence>
<accession>A0ABR3AKY6</accession>
<name>A0ABR3AKY6_PHYBL</name>
<feature type="compositionally biased region" description="Basic residues" evidence="1">
    <location>
        <begin position="168"/>
        <end position="183"/>
    </location>
</feature>
<evidence type="ECO:0000313" key="5">
    <source>
        <dbReference type="Proteomes" id="UP001448207"/>
    </source>
</evidence>
<dbReference type="Pfam" id="PF09725">
    <property type="entry name" value="Fra10Ac1"/>
    <property type="match status" value="1"/>
</dbReference>
<gene>
    <name evidence="4" type="ORF">J3Q64DRAFT_1744811</name>
    <name evidence="3" type="ORF">J3Q64DRAFT_1773777</name>
    <name evidence="2" type="ORF">J3Q64DRAFT_1782802</name>
</gene>
<proteinExistence type="predicted"/>
<feature type="compositionally biased region" description="Basic and acidic residues" evidence="1">
    <location>
        <begin position="246"/>
        <end position="255"/>
    </location>
</feature>
<reference evidence="3 5" key="1">
    <citation type="submission" date="2024-04" db="EMBL/GenBank/DDBJ databases">
        <title>Symmetric and asymmetric DNA N6-adenine methylation regulates different biological responses in Mucorales.</title>
        <authorList>
            <consortium name="Lawrence Berkeley National Laboratory"/>
            <person name="Lax C."/>
            <person name="Mondo S.J."/>
            <person name="Osorio-Concepcion M."/>
            <person name="Muszewska A."/>
            <person name="Corrochano-Luque M."/>
            <person name="Gutierrez G."/>
            <person name="Riley R."/>
            <person name="Lipzen A."/>
            <person name="Guo J."/>
            <person name="Hundley H."/>
            <person name="Amirebrahimi M."/>
            <person name="Ng V."/>
            <person name="Lorenzo-Gutierrez D."/>
            <person name="Binder U."/>
            <person name="Yang J."/>
            <person name="Song Y."/>
            <person name="Canovas D."/>
            <person name="Navarro E."/>
            <person name="Freitag M."/>
            <person name="Gabaldon T."/>
            <person name="Grigoriev I.V."/>
            <person name="Corrochano L.M."/>
            <person name="Nicolas F.E."/>
            <person name="Garre V."/>
        </authorList>
    </citation>
    <scope>NUCLEOTIDE SEQUENCE [LARGE SCALE GENOMIC DNA]</scope>
    <source>
        <strain evidence="3 5">L51</strain>
    </source>
</reference>
<feature type="compositionally biased region" description="Basic and acidic residues" evidence="1">
    <location>
        <begin position="184"/>
        <end position="194"/>
    </location>
</feature>
<evidence type="ECO:0000313" key="3">
    <source>
        <dbReference type="EMBL" id="KAL0075983.1"/>
    </source>
</evidence>
<protein>
    <submittedName>
        <fullName evidence="3">Uncharacterized protein</fullName>
    </submittedName>
</protein>
<feature type="compositionally biased region" description="Acidic residues" evidence="1">
    <location>
        <begin position="256"/>
        <end position="267"/>
    </location>
</feature>
<sequence>MASSKSMFRNDLRGVDAYTRHKKLIRDYTLFYNHQIPKNEVKYKTEIEIIRENHKFIRNQDEDEAEDAPWEQRAAKKYYDKLFKEYAIGELKYYKESKIALRWRTEGEVVSGKGQFVCASTRCDSTHSLESWEVNFRYAEDGEVKNELVKIRLCPSCSDKLNYTTQKRLAKKEKKDKLKRKRDQKREQERDSNKSSRKRSKKSSGSKSAAEDESQSESESESEEDEGERMGKNKESEASNVWKQTAESREERSKEEEFEDYFADLLQ</sequence>